<sequence>MVSVSGTVDPAENCGKTDITSELQIISAGRAIGAWTASVIKGSFCYRWLTKEPEPEVIVIDLRESYTAGHSSHY</sequence>
<organism evidence="1 2">
    <name type="scientific">Haloarcula mannanilytica</name>
    <dbReference type="NCBI Taxonomy" id="2509225"/>
    <lineage>
        <taxon>Archaea</taxon>
        <taxon>Methanobacteriati</taxon>
        <taxon>Methanobacteriota</taxon>
        <taxon>Stenosarchaea group</taxon>
        <taxon>Halobacteria</taxon>
        <taxon>Halobacteriales</taxon>
        <taxon>Haloarculaceae</taxon>
        <taxon>Haloarcula</taxon>
    </lineage>
</organism>
<reference evidence="1 2" key="1">
    <citation type="submission" date="2019-02" db="EMBL/GenBank/DDBJ databases">
        <title>Haloarcula mannanilyticum sp. nov., a mannan degrading haloarchaeon isolated from commercial salt.</title>
        <authorList>
            <person name="Enomoto S."/>
            <person name="Shimane Y."/>
            <person name="Kamekura M."/>
            <person name="Ito T."/>
            <person name="Moriya O."/>
            <person name="Ihara K."/>
            <person name="Takahashi-Ando N."/>
            <person name="Fukushima Y."/>
            <person name="Yoshida Y."/>
            <person name="Usama R."/>
            <person name="Takai K."/>
            <person name="Minegishi H."/>
        </authorList>
    </citation>
    <scope>NUCLEOTIDE SEQUENCE [LARGE SCALE GENOMIC DNA]</scope>
    <source>
        <strain evidence="1 2">MD130-1</strain>
    </source>
</reference>
<proteinExistence type="predicted"/>
<evidence type="ECO:0000313" key="1">
    <source>
        <dbReference type="EMBL" id="GCF14787.1"/>
    </source>
</evidence>
<gene>
    <name evidence="1" type="ORF">Harman_27220</name>
</gene>
<protein>
    <submittedName>
        <fullName evidence="1">Uncharacterized protein</fullName>
    </submittedName>
</protein>
<dbReference type="EMBL" id="BIXZ01000005">
    <property type="protein sequence ID" value="GCF14787.1"/>
    <property type="molecule type" value="Genomic_DNA"/>
</dbReference>
<comment type="caution">
    <text evidence="1">The sequence shown here is derived from an EMBL/GenBank/DDBJ whole genome shotgun (WGS) entry which is preliminary data.</text>
</comment>
<evidence type="ECO:0000313" key="2">
    <source>
        <dbReference type="Proteomes" id="UP000304382"/>
    </source>
</evidence>
<dbReference type="AlphaFoldDB" id="A0A4C2EMC9"/>
<accession>A0A4C2EMC9</accession>
<keyword evidence="2" id="KW-1185">Reference proteome</keyword>
<dbReference type="Proteomes" id="UP000304382">
    <property type="component" value="Unassembled WGS sequence"/>
</dbReference>
<name>A0A4C2EMC9_9EURY</name>